<proteinExistence type="inferred from homology"/>
<evidence type="ECO:0000313" key="10">
    <source>
        <dbReference type="EMBL" id="KAH6829553.1"/>
    </source>
</evidence>
<keyword evidence="11" id="KW-1185">Reference proteome</keyword>
<evidence type="ECO:0000256" key="8">
    <source>
        <dbReference type="RuleBase" id="RU361233"/>
    </source>
</evidence>
<dbReference type="PANTHER" id="PTHR33573:SF40">
    <property type="entry name" value="CASP-LIKE PROTEIN 4D2"/>
    <property type="match status" value="1"/>
</dbReference>
<dbReference type="Pfam" id="PF04535">
    <property type="entry name" value="CASP_dom"/>
    <property type="match status" value="1"/>
</dbReference>
<gene>
    <name evidence="10" type="ORF">C2S53_012466</name>
</gene>
<protein>
    <recommendedName>
        <fullName evidence="8">CASP-like protein</fullName>
    </recommendedName>
</protein>
<comment type="similarity">
    <text evidence="2 8">Belongs to the Casparian strip membrane proteins (CASP) family.</text>
</comment>
<evidence type="ECO:0000256" key="2">
    <source>
        <dbReference type="ARBA" id="ARBA00007651"/>
    </source>
</evidence>
<keyword evidence="5 8" id="KW-0812">Transmembrane</keyword>
<keyword evidence="7 8" id="KW-0472">Membrane</keyword>
<keyword evidence="4 8" id="KW-1003">Cell membrane</keyword>
<evidence type="ECO:0000256" key="6">
    <source>
        <dbReference type="ARBA" id="ARBA00022989"/>
    </source>
</evidence>
<evidence type="ECO:0000256" key="3">
    <source>
        <dbReference type="ARBA" id="ARBA00011489"/>
    </source>
</evidence>
<evidence type="ECO:0000256" key="5">
    <source>
        <dbReference type="ARBA" id="ARBA00022692"/>
    </source>
</evidence>
<comment type="subcellular location">
    <subcellularLocation>
        <location evidence="1 8">Cell membrane</location>
        <topology evidence="1 8">Multi-pass membrane protein</topology>
    </subcellularLocation>
</comment>
<keyword evidence="6 8" id="KW-1133">Transmembrane helix</keyword>
<evidence type="ECO:0000313" key="11">
    <source>
        <dbReference type="Proteomes" id="UP001190926"/>
    </source>
</evidence>
<dbReference type="GO" id="GO:0005886">
    <property type="term" value="C:plasma membrane"/>
    <property type="evidence" value="ECO:0007669"/>
    <property type="project" value="UniProtKB-SubCell"/>
</dbReference>
<feature type="domain" description="Casparian strip membrane protein" evidence="9">
    <location>
        <begin position="13"/>
        <end position="150"/>
    </location>
</feature>
<feature type="transmembrane region" description="Helical" evidence="8">
    <location>
        <begin position="56"/>
        <end position="82"/>
    </location>
</feature>
<reference evidence="10 11" key="1">
    <citation type="journal article" date="2021" name="Nat. Commun.">
        <title>Incipient diploidization of the medicinal plant Perilla within 10,000 years.</title>
        <authorList>
            <person name="Zhang Y."/>
            <person name="Shen Q."/>
            <person name="Leng L."/>
            <person name="Zhang D."/>
            <person name="Chen S."/>
            <person name="Shi Y."/>
            <person name="Ning Z."/>
            <person name="Chen S."/>
        </authorList>
    </citation>
    <scope>NUCLEOTIDE SEQUENCE [LARGE SCALE GENOMIC DNA]</scope>
    <source>
        <strain evidence="11">cv. PC099</strain>
    </source>
</reference>
<dbReference type="PANTHER" id="PTHR33573">
    <property type="entry name" value="CASP-LIKE PROTEIN 4A4"/>
    <property type="match status" value="1"/>
</dbReference>
<name>A0AAD4P7B2_PERFH</name>
<dbReference type="AlphaFoldDB" id="A0AAD4P7B2"/>
<dbReference type="InterPro" id="IPR006702">
    <property type="entry name" value="CASP_dom"/>
</dbReference>
<comment type="caution">
    <text evidence="10">The sequence shown here is derived from an EMBL/GenBank/DDBJ whole genome shotgun (WGS) entry which is preliminary data.</text>
</comment>
<comment type="subunit">
    <text evidence="3 8">Homodimer and heterodimers.</text>
</comment>
<sequence length="166" mass="17511">MAPPPSYAVSPFVSLIVRVLTFICLIISLILLATATGTASTTYVEVQVRFKDFIAYRYLCAAVVIGLVYTAMQTGFTIFQITTGNRFGGDGLVFIDFYGDKAASYILGTGGAASIGMAVDLKDIGDALGISHFMSITNAAASLCLLAFVFTAVSSVFSSFALPKRA</sequence>
<evidence type="ECO:0000256" key="4">
    <source>
        <dbReference type="ARBA" id="ARBA00022475"/>
    </source>
</evidence>
<accession>A0AAD4P7B2</accession>
<organism evidence="10 11">
    <name type="scientific">Perilla frutescens var. hirtella</name>
    <name type="common">Perilla citriodora</name>
    <name type="synonym">Perilla setoyensis</name>
    <dbReference type="NCBI Taxonomy" id="608512"/>
    <lineage>
        <taxon>Eukaryota</taxon>
        <taxon>Viridiplantae</taxon>
        <taxon>Streptophyta</taxon>
        <taxon>Embryophyta</taxon>
        <taxon>Tracheophyta</taxon>
        <taxon>Spermatophyta</taxon>
        <taxon>Magnoliopsida</taxon>
        <taxon>eudicotyledons</taxon>
        <taxon>Gunneridae</taxon>
        <taxon>Pentapetalae</taxon>
        <taxon>asterids</taxon>
        <taxon>lamiids</taxon>
        <taxon>Lamiales</taxon>
        <taxon>Lamiaceae</taxon>
        <taxon>Nepetoideae</taxon>
        <taxon>Elsholtzieae</taxon>
        <taxon>Perilla</taxon>
    </lineage>
</organism>
<dbReference type="EMBL" id="SDAM02000107">
    <property type="protein sequence ID" value="KAH6829553.1"/>
    <property type="molecule type" value="Genomic_DNA"/>
</dbReference>
<evidence type="ECO:0000259" key="9">
    <source>
        <dbReference type="Pfam" id="PF04535"/>
    </source>
</evidence>
<evidence type="ECO:0000256" key="1">
    <source>
        <dbReference type="ARBA" id="ARBA00004651"/>
    </source>
</evidence>
<feature type="transmembrane region" description="Helical" evidence="8">
    <location>
        <begin position="140"/>
        <end position="162"/>
    </location>
</feature>
<comment type="caution">
    <text evidence="8">Lacks conserved residue(s) required for the propagation of feature annotation.</text>
</comment>
<dbReference type="Proteomes" id="UP001190926">
    <property type="component" value="Unassembled WGS sequence"/>
</dbReference>
<evidence type="ECO:0000256" key="7">
    <source>
        <dbReference type="ARBA" id="ARBA00023136"/>
    </source>
</evidence>
<feature type="transmembrane region" description="Helical" evidence="8">
    <location>
        <begin position="12"/>
        <end position="35"/>
    </location>
</feature>